<accession>A0A0J6H8Z5</accession>
<evidence type="ECO:0000313" key="5">
    <source>
        <dbReference type="Proteomes" id="UP000434925"/>
    </source>
</evidence>
<gene>
    <name evidence="2" type="ORF">F7R14_15385</name>
    <name evidence="3" type="ORF">SAMN04490191_1192</name>
</gene>
<dbReference type="AlphaFoldDB" id="A0A0J6H8Z5"/>
<dbReference type="PATRIC" id="fig|163011.3.peg.4805"/>
<evidence type="ECO:0000313" key="3">
    <source>
        <dbReference type="EMBL" id="SDS31996.1"/>
    </source>
</evidence>
<name>A0A0J6H8Z5_9PSED</name>
<dbReference type="Proteomes" id="UP000182814">
    <property type="component" value="Chromosome I"/>
</dbReference>
<keyword evidence="1" id="KW-0812">Transmembrane</keyword>
<organism evidence="3 4">
    <name type="scientific">Pseudomonas lini</name>
    <dbReference type="NCBI Taxonomy" id="163011"/>
    <lineage>
        <taxon>Bacteria</taxon>
        <taxon>Pseudomonadati</taxon>
        <taxon>Pseudomonadota</taxon>
        <taxon>Gammaproteobacteria</taxon>
        <taxon>Pseudomonadales</taxon>
        <taxon>Pseudomonadaceae</taxon>
        <taxon>Pseudomonas</taxon>
    </lineage>
</organism>
<evidence type="ECO:0000256" key="1">
    <source>
        <dbReference type="SAM" id="Phobius"/>
    </source>
</evidence>
<dbReference type="Proteomes" id="UP000434925">
    <property type="component" value="Unassembled WGS sequence"/>
</dbReference>
<dbReference type="EMBL" id="LT629746">
    <property type="protein sequence ID" value="SDS31996.1"/>
    <property type="molecule type" value="Genomic_DNA"/>
</dbReference>
<keyword evidence="1" id="KW-1133">Transmembrane helix</keyword>
<keyword evidence="4" id="KW-1185">Reference proteome</keyword>
<feature type="transmembrane region" description="Helical" evidence="1">
    <location>
        <begin position="7"/>
        <end position="26"/>
    </location>
</feature>
<reference evidence="3" key="1">
    <citation type="submission" date="2016-10" db="EMBL/GenBank/DDBJ databases">
        <authorList>
            <person name="de Groot N.N."/>
        </authorList>
    </citation>
    <scope>NUCLEOTIDE SEQUENCE [LARGE SCALE GENOMIC DNA]</scope>
    <source>
        <strain evidence="3">BS3782</strain>
    </source>
</reference>
<proteinExistence type="predicted"/>
<reference evidence="4" key="2">
    <citation type="submission" date="2016-10" db="EMBL/GenBank/DDBJ databases">
        <authorList>
            <person name="Varghese N."/>
            <person name="Submissions S."/>
        </authorList>
    </citation>
    <scope>NUCLEOTIDE SEQUENCE [LARGE SCALE GENOMIC DNA]</scope>
    <source>
        <strain evidence="4">BS3782</strain>
    </source>
</reference>
<reference evidence="2 5" key="3">
    <citation type="submission" date="2019-09" db="EMBL/GenBank/DDBJ databases">
        <title>Draft genome sequences of 48 bacterial type strains from the CCUG.</title>
        <authorList>
            <person name="Tunovic T."/>
            <person name="Pineiro-Iglesias B."/>
            <person name="Unosson C."/>
            <person name="Inganas E."/>
            <person name="Ohlen M."/>
            <person name="Cardew S."/>
            <person name="Jensie-Markopoulos S."/>
            <person name="Salva-Serra F."/>
            <person name="Jaen-Luchoro D."/>
            <person name="Karlsson R."/>
            <person name="Svensson-Stadler L."/>
            <person name="Chun J."/>
            <person name="Moore E."/>
        </authorList>
    </citation>
    <scope>NUCLEOTIDE SEQUENCE [LARGE SCALE GENOMIC DNA]</scope>
    <source>
        <strain evidence="2 5">CCUG 51522</strain>
    </source>
</reference>
<dbReference type="RefSeq" id="WP_048396241.1">
    <property type="nucleotide sequence ID" value="NZ_JYLB01000006.1"/>
</dbReference>
<evidence type="ECO:0000313" key="4">
    <source>
        <dbReference type="Proteomes" id="UP000182814"/>
    </source>
</evidence>
<keyword evidence="1" id="KW-0472">Membrane</keyword>
<sequence length="125" mass="14236">MIWLQRFLMAMGALACVALVVIVSYMDFSKDQPRVLSEYPNAKWRGGAEGGQFVEITKSERPYYFVQIRNDDGSLWDQGWLKSGEENSEPFTVDNVMFFAGEGVIYLQQRQILSADRAMTGAEHE</sequence>
<protein>
    <submittedName>
        <fullName evidence="3">Uncharacterized protein</fullName>
    </submittedName>
</protein>
<dbReference type="EMBL" id="VZPO01000005">
    <property type="protein sequence ID" value="KAB0504436.1"/>
    <property type="molecule type" value="Genomic_DNA"/>
</dbReference>
<evidence type="ECO:0000313" key="2">
    <source>
        <dbReference type="EMBL" id="KAB0504436.1"/>
    </source>
</evidence>